<dbReference type="EMBL" id="LOHS01000095">
    <property type="protein sequence ID" value="OAH12126.1"/>
    <property type="molecule type" value="Genomic_DNA"/>
</dbReference>
<feature type="region of interest" description="Disordered" evidence="1">
    <location>
        <begin position="211"/>
        <end position="258"/>
    </location>
</feature>
<reference evidence="2 3" key="1">
    <citation type="submission" date="2015-12" db="EMBL/GenBank/DDBJ databases">
        <title>Genome sequence of Streptomyces sp. G25.</title>
        <authorList>
            <person name="Poehlein A."/>
            <person name="Roettig A."/>
            <person name="Hiessl S."/>
            <person name="Hauschild P."/>
            <person name="Schauer J."/>
            <person name="Madkour M.H."/>
            <person name="Al-Ansari A.M."/>
            <person name="Almakishah N.H."/>
            <person name="Steinbuechel A."/>
            <person name="Daniel R."/>
        </authorList>
    </citation>
    <scope>NUCLEOTIDE SEQUENCE [LARGE SCALE GENOMIC DNA]</scope>
    <source>
        <strain evidence="3">G25(2015)</strain>
    </source>
</reference>
<evidence type="ECO:0000313" key="3">
    <source>
        <dbReference type="Proteomes" id="UP000077381"/>
    </source>
</evidence>
<evidence type="ECO:0000313" key="2">
    <source>
        <dbReference type="EMBL" id="OAH12126.1"/>
    </source>
</evidence>
<comment type="caution">
    <text evidence="2">The sequence shown here is derived from an EMBL/GenBank/DDBJ whole genome shotgun (WGS) entry which is preliminary data.</text>
</comment>
<dbReference type="AlphaFoldDB" id="A0A177HN16"/>
<proteinExistence type="predicted"/>
<dbReference type="Proteomes" id="UP000077381">
    <property type="component" value="Unassembled WGS sequence"/>
</dbReference>
<organism evidence="2 3">
    <name type="scientific">Streptomyces jeddahensis</name>
    <dbReference type="NCBI Taxonomy" id="1716141"/>
    <lineage>
        <taxon>Bacteria</taxon>
        <taxon>Bacillati</taxon>
        <taxon>Actinomycetota</taxon>
        <taxon>Actinomycetes</taxon>
        <taxon>Kitasatosporales</taxon>
        <taxon>Streptomycetaceae</taxon>
        <taxon>Streptomyces</taxon>
    </lineage>
</organism>
<feature type="compositionally biased region" description="Low complexity" evidence="1">
    <location>
        <begin position="224"/>
        <end position="254"/>
    </location>
</feature>
<protein>
    <submittedName>
        <fullName evidence="2">Uncharacterized protein</fullName>
    </submittedName>
</protein>
<gene>
    <name evidence="2" type="ORF">STSP_45870</name>
</gene>
<accession>A0A177HN16</accession>
<keyword evidence="3" id="KW-1185">Reference proteome</keyword>
<evidence type="ECO:0000256" key="1">
    <source>
        <dbReference type="SAM" id="MobiDB-lite"/>
    </source>
</evidence>
<name>A0A177HN16_9ACTN</name>
<sequence length="311" mass="32601">MPSLKLAPLYLRAEEKGSDSVQRHSSLSGYASMIACRLAFGRGSDSPRAPRTLRMYVSSAPSSARTSVTSMPPSVSVPVLSRQTVSTRASPSIAGSSCTRHCFRPRRMTPIAKATEVSSTSPSGTIGTMPPTVRAIASLKPESSVSSASWLMIRPRAVGIIIHVTYLRIVEMPVRSSEWTSVKREASSASCAAYASRPTLVAVNAPPPATTKLPDITGSPGFLTTGSASPVSSDSSISSPSASATAPSTTILSPGPISIRSPRTISEVLISADTPSRRTVGLASPINARESSVFLARSSWMMPMPVLARIT</sequence>